<evidence type="ECO:0000313" key="2">
    <source>
        <dbReference type="EMBL" id="KAJ1115387.1"/>
    </source>
</evidence>
<evidence type="ECO:0000313" key="3">
    <source>
        <dbReference type="Proteomes" id="UP001066276"/>
    </source>
</evidence>
<reference evidence="2" key="1">
    <citation type="journal article" date="2022" name="bioRxiv">
        <title>Sequencing and chromosome-scale assembly of the giantPleurodeles waltlgenome.</title>
        <authorList>
            <person name="Brown T."/>
            <person name="Elewa A."/>
            <person name="Iarovenko S."/>
            <person name="Subramanian E."/>
            <person name="Araus A.J."/>
            <person name="Petzold A."/>
            <person name="Susuki M."/>
            <person name="Suzuki K.-i.T."/>
            <person name="Hayashi T."/>
            <person name="Toyoda A."/>
            <person name="Oliveira C."/>
            <person name="Osipova E."/>
            <person name="Leigh N.D."/>
            <person name="Simon A."/>
            <person name="Yun M.H."/>
        </authorList>
    </citation>
    <scope>NUCLEOTIDE SEQUENCE</scope>
    <source>
        <strain evidence="2">20211129_DDA</strain>
        <tissue evidence="2">Liver</tissue>
    </source>
</reference>
<protein>
    <submittedName>
        <fullName evidence="2">Uncharacterized protein</fullName>
    </submittedName>
</protein>
<feature type="compositionally biased region" description="Basic residues" evidence="1">
    <location>
        <begin position="112"/>
        <end position="121"/>
    </location>
</feature>
<keyword evidence="3" id="KW-1185">Reference proteome</keyword>
<gene>
    <name evidence="2" type="ORF">NDU88_003611</name>
</gene>
<proteinExistence type="predicted"/>
<dbReference type="EMBL" id="JANPWB010000012">
    <property type="protein sequence ID" value="KAJ1115387.1"/>
    <property type="molecule type" value="Genomic_DNA"/>
</dbReference>
<organism evidence="2 3">
    <name type="scientific">Pleurodeles waltl</name>
    <name type="common">Iberian ribbed newt</name>
    <dbReference type="NCBI Taxonomy" id="8319"/>
    <lineage>
        <taxon>Eukaryota</taxon>
        <taxon>Metazoa</taxon>
        <taxon>Chordata</taxon>
        <taxon>Craniata</taxon>
        <taxon>Vertebrata</taxon>
        <taxon>Euteleostomi</taxon>
        <taxon>Amphibia</taxon>
        <taxon>Batrachia</taxon>
        <taxon>Caudata</taxon>
        <taxon>Salamandroidea</taxon>
        <taxon>Salamandridae</taxon>
        <taxon>Pleurodelinae</taxon>
        <taxon>Pleurodeles</taxon>
    </lineage>
</organism>
<feature type="region of interest" description="Disordered" evidence="1">
    <location>
        <begin position="87"/>
        <end position="170"/>
    </location>
</feature>
<sequence length="170" mass="18129">MRVRKSANFSVDNTATNIGSKKSLATSLAKEYSRILCLCDGSDHADLHTTAACADSAPGVTEAARRAGLSIGSPQCSWGGWAVKGEAPKCQGEVHSEENPGGADRREDRKDGKRPRKSRIGRRPEFLGEEQSGVDTLTVPTLGRRPLAPGSTRLGPATLQEKRGQARYGV</sequence>
<name>A0AAV7NJW6_PLEWA</name>
<accession>A0AAV7NJW6</accession>
<dbReference type="AlphaFoldDB" id="A0AAV7NJW6"/>
<feature type="compositionally biased region" description="Basic and acidic residues" evidence="1">
    <location>
        <begin position="92"/>
        <end position="111"/>
    </location>
</feature>
<dbReference type="Proteomes" id="UP001066276">
    <property type="component" value="Chromosome 8"/>
</dbReference>
<comment type="caution">
    <text evidence="2">The sequence shown here is derived from an EMBL/GenBank/DDBJ whole genome shotgun (WGS) entry which is preliminary data.</text>
</comment>
<evidence type="ECO:0000256" key="1">
    <source>
        <dbReference type="SAM" id="MobiDB-lite"/>
    </source>
</evidence>